<dbReference type="RefSeq" id="WP_165502816.1">
    <property type="nucleotide sequence ID" value="NZ_CAACUY010000029.1"/>
</dbReference>
<protein>
    <recommendedName>
        <fullName evidence="3">Tetratricopeptide repeat protein</fullName>
    </recommendedName>
</protein>
<dbReference type="Proteomes" id="UP001597063">
    <property type="component" value="Unassembled WGS sequence"/>
</dbReference>
<sequence length="337" mass="37269">MRFSDRPLSDAEARLLARNETALHRAETTGELCRLAAAHAAGAAELGPGNPVVLLVECGLEELRGRTRTVRESVRAWEDLLGRAGKVLAEDHPVLMSIRTQYIRHRRMRGTRADLDHGVRAYRTEWQWRCERFGEDHQRTRAIRANLALALRDRNGEGDLPDALRLLEDELAHRLGRYGTGHPFTWVGQLVLAQTILRAVEEDAAGTRAGLPAPDAERALRLSQTVVDVRNSRFGRADGATLRAHLVHAHALLTSGRAADATGELHHIRATARRSGVPLEPGWAEVLLARAQSVTGDPQASRTAREACRRRLDHFPVDSVQVAEALTLLDRLGALRP</sequence>
<dbReference type="EMBL" id="JBHTGP010000003">
    <property type="protein sequence ID" value="MFD0683759.1"/>
    <property type="molecule type" value="Genomic_DNA"/>
</dbReference>
<proteinExistence type="predicted"/>
<evidence type="ECO:0000313" key="2">
    <source>
        <dbReference type="Proteomes" id="UP001597063"/>
    </source>
</evidence>
<comment type="caution">
    <text evidence="1">The sequence shown here is derived from an EMBL/GenBank/DDBJ whole genome shotgun (WGS) entry which is preliminary data.</text>
</comment>
<evidence type="ECO:0000313" key="1">
    <source>
        <dbReference type="EMBL" id="MFD0683759.1"/>
    </source>
</evidence>
<reference evidence="2" key="1">
    <citation type="journal article" date="2019" name="Int. J. Syst. Evol. Microbiol.">
        <title>The Global Catalogue of Microorganisms (GCM) 10K type strain sequencing project: providing services to taxonomists for standard genome sequencing and annotation.</title>
        <authorList>
            <consortium name="The Broad Institute Genomics Platform"/>
            <consortium name="The Broad Institute Genome Sequencing Center for Infectious Disease"/>
            <person name="Wu L."/>
            <person name="Ma J."/>
        </authorList>
    </citation>
    <scope>NUCLEOTIDE SEQUENCE [LARGE SCALE GENOMIC DNA]</scope>
    <source>
        <strain evidence="2">JCM 9371</strain>
    </source>
</reference>
<keyword evidence="2" id="KW-1185">Reference proteome</keyword>
<gene>
    <name evidence="1" type="ORF">ACFQZM_04560</name>
</gene>
<accession>A0ABW2XCH5</accession>
<organism evidence="1 2">
    <name type="scientific">Actinomadura fibrosa</name>
    <dbReference type="NCBI Taxonomy" id="111802"/>
    <lineage>
        <taxon>Bacteria</taxon>
        <taxon>Bacillati</taxon>
        <taxon>Actinomycetota</taxon>
        <taxon>Actinomycetes</taxon>
        <taxon>Streptosporangiales</taxon>
        <taxon>Thermomonosporaceae</taxon>
        <taxon>Actinomadura</taxon>
    </lineage>
</organism>
<name>A0ABW2XCH5_9ACTN</name>
<dbReference type="InterPro" id="IPR011990">
    <property type="entry name" value="TPR-like_helical_dom_sf"/>
</dbReference>
<evidence type="ECO:0008006" key="3">
    <source>
        <dbReference type="Google" id="ProtNLM"/>
    </source>
</evidence>
<dbReference type="Gene3D" id="1.25.40.10">
    <property type="entry name" value="Tetratricopeptide repeat domain"/>
    <property type="match status" value="1"/>
</dbReference>